<dbReference type="PANTHER" id="PTHR35024">
    <property type="entry name" value="HYPOTHETICAL CYTOSOLIC PROTEIN"/>
    <property type="match status" value="1"/>
</dbReference>
<dbReference type="RefSeq" id="WP_089182366.1">
    <property type="nucleotide sequence ID" value="NZ_CP043427.1"/>
</dbReference>
<evidence type="ECO:0000256" key="1">
    <source>
        <dbReference type="ARBA" id="ARBA00044755"/>
    </source>
</evidence>
<proteinExistence type="inferred from homology"/>
<organism evidence="2 3">
    <name type="scientific">Campylobacter sputorum subsp. sputorum</name>
    <dbReference type="NCBI Taxonomy" id="32024"/>
    <lineage>
        <taxon>Bacteria</taxon>
        <taxon>Pseudomonadati</taxon>
        <taxon>Campylobacterota</taxon>
        <taxon>Epsilonproteobacteria</taxon>
        <taxon>Campylobacterales</taxon>
        <taxon>Campylobacteraceae</taxon>
        <taxon>Campylobacter</taxon>
    </lineage>
</organism>
<evidence type="ECO:0000313" key="3">
    <source>
        <dbReference type="Proteomes" id="UP000254920"/>
    </source>
</evidence>
<dbReference type="STRING" id="32024.GCA_000788295_00221"/>
<dbReference type="OrthoDB" id="5327254at2"/>
<protein>
    <submittedName>
        <fullName evidence="2">Protein of uncharacterized function, DUF583 superfamily</fullName>
    </submittedName>
</protein>
<keyword evidence="3" id="KW-1185">Reference proteome</keyword>
<evidence type="ECO:0000313" key="2">
    <source>
        <dbReference type="EMBL" id="SUX09539.1"/>
    </source>
</evidence>
<gene>
    <name evidence="2" type="ORF">NCTC12475_00081</name>
</gene>
<sequence length="133" mass="14142">MAIFNKGNNESTTETTVISSGAKIKGEFNFESMLHVDGILEGDIFSSSVVVIGNQGRIQGTLKAKKLIVSGIFLGDADCGSIQILAGGSINGNVISEEFVIESKATFEGKSSVRKVDEENTGQLDILIQKDDE</sequence>
<dbReference type="GeneID" id="93090534"/>
<dbReference type="AlphaFoldDB" id="A0A381DGS2"/>
<dbReference type="EMBL" id="UFVD01000001">
    <property type="protein sequence ID" value="SUX09539.1"/>
    <property type="molecule type" value="Genomic_DNA"/>
</dbReference>
<dbReference type="InterPro" id="IPR007607">
    <property type="entry name" value="BacA/B"/>
</dbReference>
<accession>A0A381DGS2</accession>
<dbReference type="Proteomes" id="UP000254920">
    <property type="component" value="Unassembled WGS sequence"/>
</dbReference>
<name>A0A381DGS2_9BACT</name>
<reference evidence="2 3" key="1">
    <citation type="submission" date="2018-06" db="EMBL/GenBank/DDBJ databases">
        <authorList>
            <consortium name="Pathogen Informatics"/>
            <person name="Doyle S."/>
        </authorList>
    </citation>
    <scope>NUCLEOTIDE SEQUENCE [LARGE SCALE GENOMIC DNA]</scope>
    <source>
        <strain evidence="2 3">NCTC12475</strain>
    </source>
</reference>
<dbReference type="PANTHER" id="PTHR35024:SF4">
    <property type="entry name" value="POLYMER-FORMING CYTOSKELETAL PROTEIN"/>
    <property type="match status" value="1"/>
</dbReference>
<comment type="similarity">
    <text evidence="1">Belongs to the bactofilin family.</text>
</comment>
<dbReference type="Pfam" id="PF04519">
    <property type="entry name" value="Bactofilin"/>
    <property type="match status" value="1"/>
</dbReference>